<sequence>MNRVTKKMKKNKEAFEVMRGEELMEEQLARMIKTGKNYLDETMGEIGRMFVETMMIIDREAVSGKDYRPINSDVQKWGFQKGSVYVGKQKVKVNHPRLRVSGQEIPLALYERLKRPDEFSEEMLANALRGLSGRKYKETVVKLADGFGISGSSVSKRVVEASSKKFKEFTERKLKDFKIFAMFIDTVHRGDVAFTVALGIDIKGQKKALGLWEGATENTEIAKSLLSDLKNRGLELTKAVIFVTDGGGGIIRALKDLFGKELLHQRCTIHKDRNIQGHLPKKYRKEAHRRFRNALDLKTYEDAKESLRDFKQWLGEINESSVRSLEEAEEELLTLHRLKVPELLRKTLHTTNPIESTFSTVRSCEKNIKRYRGSKMSQRWLASVLLYAEGNFRTVKGYNEIPWVIQKIKVTQKNVQKGDVGQKAGMQLVGAE</sequence>
<keyword evidence="3" id="KW-0233">DNA recombination</keyword>
<protein>
    <recommendedName>
        <fullName evidence="5">Mutator family transposase</fullName>
    </recommendedName>
</protein>
<dbReference type="GO" id="GO:0003677">
    <property type="term" value="F:DNA binding"/>
    <property type="evidence" value="ECO:0007669"/>
    <property type="project" value="UniProtKB-KW"/>
</dbReference>
<dbReference type="PANTHER" id="PTHR33217">
    <property type="entry name" value="TRANSPOSASE FOR INSERTION SEQUENCE ELEMENT IS1081"/>
    <property type="match status" value="1"/>
</dbReference>
<evidence type="ECO:0000313" key="4">
    <source>
        <dbReference type="EMBL" id="VAW70898.1"/>
    </source>
</evidence>
<dbReference type="NCBIfam" id="NF033543">
    <property type="entry name" value="transpos_IS256"/>
    <property type="match status" value="1"/>
</dbReference>
<name>A0A3B0XRN1_9ZZZZ</name>
<evidence type="ECO:0000256" key="1">
    <source>
        <dbReference type="ARBA" id="ARBA00022578"/>
    </source>
</evidence>
<evidence type="ECO:0008006" key="5">
    <source>
        <dbReference type="Google" id="ProtNLM"/>
    </source>
</evidence>
<keyword evidence="1" id="KW-0815">Transposition</keyword>
<dbReference type="Pfam" id="PF00872">
    <property type="entry name" value="Transposase_mut"/>
    <property type="match status" value="1"/>
</dbReference>
<proteinExistence type="predicted"/>
<keyword evidence="2" id="KW-0238">DNA-binding</keyword>
<organism evidence="4">
    <name type="scientific">hydrothermal vent metagenome</name>
    <dbReference type="NCBI Taxonomy" id="652676"/>
    <lineage>
        <taxon>unclassified sequences</taxon>
        <taxon>metagenomes</taxon>
        <taxon>ecological metagenomes</taxon>
    </lineage>
</organism>
<reference evidence="4" key="1">
    <citation type="submission" date="2018-06" db="EMBL/GenBank/DDBJ databases">
        <authorList>
            <person name="Zhirakovskaya E."/>
        </authorList>
    </citation>
    <scope>NUCLEOTIDE SEQUENCE</scope>
</reference>
<dbReference type="AlphaFoldDB" id="A0A3B0XRN1"/>
<dbReference type="PANTHER" id="PTHR33217:SF7">
    <property type="entry name" value="TRANSPOSASE FOR INSERTION SEQUENCE ELEMENT IS1081"/>
    <property type="match status" value="1"/>
</dbReference>
<accession>A0A3B0XRN1</accession>
<dbReference type="InterPro" id="IPR001207">
    <property type="entry name" value="Transposase_mutator"/>
</dbReference>
<dbReference type="GO" id="GO:0006313">
    <property type="term" value="P:DNA transposition"/>
    <property type="evidence" value="ECO:0007669"/>
    <property type="project" value="InterPro"/>
</dbReference>
<dbReference type="EMBL" id="UOFI01000209">
    <property type="protein sequence ID" value="VAW70898.1"/>
    <property type="molecule type" value="Genomic_DNA"/>
</dbReference>
<evidence type="ECO:0000256" key="3">
    <source>
        <dbReference type="ARBA" id="ARBA00023172"/>
    </source>
</evidence>
<evidence type="ECO:0000256" key="2">
    <source>
        <dbReference type="ARBA" id="ARBA00023125"/>
    </source>
</evidence>
<gene>
    <name evidence="4" type="ORF">MNBD_GAMMA09-1494</name>
</gene>
<dbReference type="GO" id="GO:0004803">
    <property type="term" value="F:transposase activity"/>
    <property type="evidence" value="ECO:0007669"/>
    <property type="project" value="InterPro"/>
</dbReference>